<dbReference type="GO" id="GO:0016616">
    <property type="term" value="F:oxidoreductase activity, acting on the CH-OH group of donors, NAD or NADP as acceptor"/>
    <property type="evidence" value="ECO:0007669"/>
    <property type="project" value="TreeGrafter"/>
</dbReference>
<protein>
    <submittedName>
        <fullName evidence="3">Unannotated protein</fullName>
    </submittedName>
</protein>
<dbReference type="PRINTS" id="PR00081">
    <property type="entry name" value="GDHRDH"/>
</dbReference>
<dbReference type="Pfam" id="PF00106">
    <property type="entry name" value="adh_short"/>
    <property type="match status" value="1"/>
</dbReference>
<dbReference type="CDD" id="cd05233">
    <property type="entry name" value="SDR_c"/>
    <property type="match status" value="1"/>
</dbReference>
<dbReference type="EMBL" id="CAEMXZ010000087">
    <property type="protein sequence ID" value="CAB4323940.1"/>
    <property type="molecule type" value="Genomic_DNA"/>
</dbReference>
<dbReference type="EMBL" id="CAFBNC010000021">
    <property type="protein sequence ID" value="CAB4930413.1"/>
    <property type="molecule type" value="Genomic_DNA"/>
</dbReference>
<dbReference type="FunFam" id="3.40.50.720:FF:000084">
    <property type="entry name" value="Short-chain dehydrogenase reductase"/>
    <property type="match status" value="1"/>
</dbReference>
<dbReference type="InterPro" id="IPR002347">
    <property type="entry name" value="SDR_fam"/>
</dbReference>
<dbReference type="PROSITE" id="PS00061">
    <property type="entry name" value="ADH_SHORT"/>
    <property type="match status" value="1"/>
</dbReference>
<dbReference type="PANTHER" id="PTHR42760:SF133">
    <property type="entry name" value="3-OXOACYL-[ACYL-CARRIER-PROTEIN] REDUCTASE"/>
    <property type="match status" value="1"/>
</dbReference>
<evidence type="ECO:0000313" key="3">
    <source>
        <dbReference type="EMBL" id="CAB4323940.1"/>
    </source>
</evidence>
<dbReference type="InterPro" id="IPR020904">
    <property type="entry name" value="Sc_DH/Rdtase_CS"/>
</dbReference>
<dbReference type="Gene3D" id="3.40.50.720">
    <property type="entry name" value="NAD(P)-binding Rossmann-like Domain"/>
    <property type="match status" value="1"/>
</dbReference>
<dbReference type="AlphaFoldDB" id="A0A6J5YCR1"/>
<proteinExistence type="inferred from homology"/>
<organism evidence="3">
    <name type="scientific">freshwater metagenome</name>
    <dbReference type="NCBI Taxonomy" id="449393"/>
    <lineage>
        <taxon>unclassified sequences</taxon>
        <taxon>metagenomes</taxon>
        <taxon>ecological metagenomes</taxon>
    </lineage>
</organism>
<keyword evidence="2" id="KW-0560">Oxidoreductase</keyword>
<evidence type="ECO:0000256" key="2">
    <source>
        <dbReference type="ARBA" id="ARBA00023002"/>
    </source>
</evidence>
<evidence type="ECO:0000313" key="4">
    <source>
        <dbReference type="EMBL" id="CAB4930413.1"/>
    </source>
</evidence>
<gene>
    <name evidence="3" type="ORF">UFOPK1392_01702</name>
    <name evidence="4" type="ORF">UFOPK3733_00633</name>
</gene>
<name>A0A6J5YCR1_9ZZZZ</name>
<dbReference type="SUPFAM" id="SSF51735">
    <property type="entry name" value="NAD(P)-binding Rossmann-fold domains"/>
    <property type="match status" value="1"/>
</dbReference>
<reference evidence="3" key="1">
    <citation type="submission" date="2020-05" db="EMBL/GenBank/DDBJ databases">
        <authorList>
            <person name="Chiriac C."/>
            <person name="Salcher M."/>
            <person name="Ghai R."/>
            <person name="Kavagutti S V."/>
        </authorList>
    </citation>
    <scope>NUCLEOTIDE SEQUENCE</scope>
</reference>
<dbReference type="InterPro" id="IPR036291">
    <property type="entry name" value="NAD(P)-bd_dom_sf"/>
</dbReference>
<comment type="similarity">
    <text evidence="1">Belongs to the short-chain dehydrogenases/reductases (SDR) family.</text>
</comment>
<accession>A0A6J5YCR1</accession>
<dbReference type="PRINTS" id="PR00080">
    <property type="entry name" value="SDRFAMILY"/>
</dbReference>
<sequence>MEQRYVGKAAVVTGAASGIGRAVAQRLGAEGAKVACLDVNAESAMETAAGIGDNAIGLACDVSDWATVESTIASITEQFGQIDVLCNVAGIGGFAESHLIDPGVYARMIAINLTGTFLMCRAVLPQMVERGHGVIVNTASTAGIMGQPWSAGYCSSKAGVVGLTKALATEYDTPIRINAVSPGGVVTNMYAAFMPPEGVDWNRMRKMSRDNVETAQPEELAGLFAYLGSDEARYITGSIMVMDGGITA</sequence>
<dbReference type="PANTHER" id="PTHR42760">
    <property type="entry name" value="SHORT-CHAIN DEHYDROGENASES/REDUCTASES FAMILY MEMBER"/>
    <property type="match status" value="1"/>
</dbReference>
<evidence type="ECO:0000256" key="1">
    <source>
        <dbReference type="ARBA" id="ARBA00006484"/>
    </source>
</evidence>